<name>A0ABU0XPC1_9BURK</name>
<sequence length="42" mass="4657">MPMSAGVDASDFLEWYRFDLDKDAAARAAFVKAATHRLGKAR</sequence>
<reference evidence="1 2" key="1">
    <citation type="submission" date="2023-08" db="EMBL/GenBank/DDBJ databases">
        <title>Draft genome sequence of Janthinobacterium lividum.</title>
        <authorList>
            <person name="Chun B.H."/>
            <person name="Lee Y."/>
        </authorList>
    </citation>
    <scope>NUCLEOTIDE SEQUENCE [LARGE SCALE GENOMIC DNA]</scope>
    <source>
        <strain evidence="1 2">AMJK</strain>
    </source>
</reference>
<evidence type="ECO:0000313" key="1">
    <source>
        <dbReference type="EMBL" id="MDQ4625033.1"/>
    </source>
</evidence>
<protein>
    <submittedName>
        <fullName evidence="1">Uncharacterized protein</fullName>
    </submittedName>
</protein>
<dbReference type="Proteomes" id="UP001237592">
    <property type="component" value="Unassembled WGS sequence"/>
</dbReference>
<dbReference type="RefSeq" id="WP_307778369.1">
    <property type="nucleotide sequence ID" value="NZ_JAVFKP010000001.1"/>
</dbReference>
<proteinExistence type="predicted"/>
<dbReference type="EMBL" id="JAVFKP010000001">
    <property type="protein sequence ID" value="MDQ4625033.1"/>
    <property type="molecule type" value="Genomic_DNA"/>
</dbReference>
<organism evidence="1 2">
    <name type="scientific">Janthinobacterium lividum</name>
    <dbReference type="NCBI Taxonomy" id="29581"/>
    <lineage>
        <taxon>Bacteria</taxon>
        <taxon>Pseudomonadati</taxon>
        <taxon>Pseudomonadota</taxon>
        <taxon>Betaproteobacteria</taxon>
        <taxon>Burkholderiales</taxon>
        <taxon>Oxalobacteraceae</taxon>
        <taxon>Janthinobacterium</taxon>
    </lineage>
</organism>
<keyword evidence="2" id="KW-1185">Reference proteome</keyword>
<evidence type="ECO:0000313" key="2">
    <source>
        <dbReference type="Proteomes" id="UP001237592"/>
    </source>
</evidence>
<gene>
    <name evidence="1" type="ORF">RB624_03925</name>
</gene>
<accession>A0ABU0XPC1</accession>
<comment type="caution">
    <text evidence="1">The sequence shown here is derived from an EMBL/GenBank/DDBJ whole genome shotgun (WGS) entry which is preliminary data.</text>
</comment>